<evidence type="ECO:0000313" key="2">
    <source>
        <dbReference type="EMBL" id="GMF47043.1"/>
    </source>
</evidence>
<dbReference type="InterPro" id="IPR036397">
    <property type="entry name" value="RNaseH_sf"/>
</dbReference>
<dbReference type="PANTHER" id="PTHR37984:SF5">
    <property type="entry name" value="PROTEIN NYNRIN-LIKE"/>
    <property type="match status" value="1"/>
</dbReference>
<dbReference type="Gene3D" id="2.40.50.40">
    <property type="match status" value="1"/>
</dbReference>
<feature type="domain" description="Reverse transcriptase" evidence="1">
    <location>
        <begin position="169"/>
        <end position="409"/>
    </location>
</feature>
<dbReference type="InterPro" id="IPR050951">
    <property type="entry name" value="Retrovirus_Pol_polyprotein"/>
</dbReference>
<dbReference type="GO" id="GO:0003676">
    <property type="term" value="F:nucleic acid binding"/>
    <property type="evidence" value="ECO:0007669"/>
    <property type="project" value="InterPro"/>
</dbReference>
<dbReference type="GO" id="GO:0004523">
    <property type="term" value="F:RNA-DNA hybrid ribonuclease activity"/>
    <property type="evidence" value="ECO:0007669"/>
    <property type="project" value="InterPro"/>
</dbReference>
<dbReference type="InterPro" id="IPR016197">
    <property type="entry name" value="Chromo-like_dom_sf"/>
</dbReference>
<dbReference type="SUPFAM" id="SSF56672">
    <property type="entry name" value="DNA/RNA polymerases"/>
    <property type="match status" value="1"/>
</dbReference>
<organism evidence="2 3">
    <name type="scientific">Phytophthora fragariaefolia</name>
    <dbReference type="NCBI Taxonomy" id="1490495"/>
    <lineage>
        <taxon>Eukaryota</taxon>
        <taxon>Sar</taxon>
        <taxon>Stramenopiles</taxon>
        <taxon>Oomycota</taxon>
        <taxon>Peronosporomycetes</taxon>
        <taxon>Peronosporales</taxon>
        <taxon>Peronosporaceae</taxon>
        <taxon>Phytophthora</taxon>
    </lineage>
</organism>
<dbReference type="PROSITE" id="PS50878">
    <property type="entry name" value="RT_POL"/>
    <property type="match status" value="1"/>
</dbReference>
<dbReference type="SUPFAM" id="SSF54160">
    <property type="entry name" value="Chromo domain-like"/>
    <property type="match status" value="1"/>
</dbReference>
<comment type="caution">
    <text evidence="2">The sequence shown here is derived from an EMBL/GenBank/DDBJ whole genome shotgun (WGS) entry which is preliminary data.</text>
</comment>
<dbReference type="InterPro" id="IPR043128">
    <property type="entry name" value="Rev_trsase/Diguanyl_cyclase"/>
</dbReference>
<protein>
    <submittedName>
        <fullName evidence="2">Unnamed protein product</fullName>
    </submittedName>
</protein>
<dbReference type="SUPFAM" id="SSF53098">
    <property type="entry name" value="Ribonuclease H-like"/>
    <property type="match status" value="1"/>
</dbReference>
<dbReference type="InterPro" id="IPR043502">
    <property type="entry name" value="DNA/RNA_pol_sf"/>
</dbReference>
<evidence type="ECO:0000259" key="1">
    <source>
        <dbReference type="PROSITE" id="PS50878"/>
    </source>
</evidence>
<evidence type="ECO:0000313" key="3">
    <source>
        <dbReference type="Proteomes" id="UP001165121"/>
    </source>
</evidence>
<dbReference type="OrthoDB" id="1938096at2759"/>
<dbReference type="CDD" id="cd00024">
    <property type="entry name" value="CD_CSD"/>
    <property type="match status" value="1"/>
</dbReference>
<keyword evidence="3" id="KW-1185">Reference proteome</keyword>
<accession>A0A9W6XX16</accession>
<dbReference type="Proteomes" id="UP001165121">
    <property type="component" value="Unassembled WGS sequence"/>
</dbReference>
<dbReference type="InterPro" id="IPR000477">
    <property type="entry name" value="RT_dom"/>
</dbReference>
<dbReference type="CDD" id="cd01647">
    <property type="entry name" value="RT_LTR"/>
    <property type="match status" value="1"/>
</dbReference>
<dbReference type="Gene3D" id="3.30.70.270">
    <property type="match status" value="3"/>
</dbReference>
<proteinExistence type="predicted"/>
<dbReference type="PANTHER" id="PTHR37984">
    <property type="entry name" value="PROTEIN CBG26694"/>
    <property type="match status" value="1"/>
</dbReference>
<dbReference type="AlphaFoldDB" id="A0A9W6XX16"/>
<sequence>MSPASPQDRGCLHTSGPSNSGVRAGVWGFFSPPSPVSFDNAVRDVGDGRTQLGRRACRVYYHQGSDFILLDQPKNQLAYFPDLSDLTNEAKIDDAVVGDPGITTPEEERSLRTILHKHRVIFLGEGNALPPSDQGVTCDLDVGGAKPTGSGHSGELLPKRYELFKRLLETGLIEYSTSAWASAIVVVMKKNGKDIRLCIDYRVVNQVIKLLNYPLPLNDELMCNFAAIMWFMTLDMASGFWAVPMTARAKLISAFICPLGHLQWWRLPFGLTNAPLIYQQPLDNCLWGVVRLSPAEESQVDPGALSFLGIPPGEQVVLGSQGKEPRGKVISRAVTDTVFHHNRVALEQIGPVLFRSSYIDDIIYESPSWNDLCSTLDALLYRLRYWNISVSLPKSEFGVKKRKYLGHDISLDGTRTSQKLAQKVLDLPFPKTLKGIQSFLGILNYYAKFIEDLPVIAAVLYELSKEQLWAGRDLDKAHHAFKLLKERLVSTPLLQYPDPGRQYVIILHTNKWAISALGQGYDGVVRPVRFVGRVLQDAELRSADPRERRQDQDTPVSLEMPSADHVRYLLSFDGLVTRVPPASCGNCHPRKSSKTDDTCCPQAAVNEAEYAGMIRGIRMARDTGVDELVVVGDSRLAIQQLQGVIGCTQPHLLKLLEEAETVQKEFKSVHLVHVKREFNAAADYISKRVLREQTALEVTDPGKREVLGELNKSHEKLMKALDSREQSLVASVFAAKTRRLGTRLSGLTAELDIPEDDEFDAVLLRDDSWEPDESPGEFEVEAILDVRWITRIRTSRRIKEYKIKWKDYETTE</sequence>
<dbReference type="InterPro" id="IPR002156">
    <property type="entry name" value="RNaseH_domain"/>
</dbReference>
<dbReference type="Pfam" id="PF00078">
    <property type="entry name" value="RVT_1"/>
    <property type="match status" value="1"/>
</dbReference>
<dbReference type="EMBL" id="BSXT01002070">
    <property type="protein sequence ID" value="GMF47043.1"/>
    <property type="molecule type" value="Genomic_DNA"/>
</dbReference>
<name>A0A9W6XX16_9STRA</name>
<dbReference type="Gene3D" id="3.10.10.10">
    <property type="entry name" value="HIV Type 1 Reverse Transcriptase, subunit A, domain 1"/>
    <property type="match status" value="1"/>
</dbReference>
<reference evidence="2" key="1">
    <citation type="submission" date="2023-04" db="EMBL/GenBank/DDBJ databases">
        <title>Phytophthora fragariaefolia NBRC 109709.</title>
        <authorList>
            <person name="Ichikawa N."/>
            <person name="Sato H."/>
            <person name="Tonouchi N."/>
        </authorList>
    </citation>
    <scope>NUCLEOTIDE SEQUENCE</scope>
    <source>
        <strain evidence="2">NBRC 109709</strain>
    </source>
</reference>
<dbReference type="Pfam" id="PF13456">
    <property type="entry name" value="RVT_3"/>
    <property type="match status" value="1"/>
</dbReference>
<gene>
    <name evidence="2" type="ORF">Pfra01_001758500</name>
</gene>
<dbReference type="Gene3D" id="3.30.420.10">
    <property type="entry name" value="Ribonuclease H-like superfamily/Ribonuclease H"/>
    <property type="match status" value="1"/>
</dbReference>
<dbReference type="InterPro" id="IPR012337">
    <property type="entry name" value="RNaseH-like_sf"/>
</dbReference>